<evidence type="ECO:0000256" key="6">
    <source>
        <dbReference type="ARBA" id="ARBA00023136"/>
    </source>
</evidence>
<dbReference type="EMBL" id="LZEX01000023">
    <property type="protein sequence ID" value="OBU06015.1"/>
    <property type="molecule type" value="Genomic_DNA"/>
</dbReference>
<organism evidence="10 11">
    <name type="scientific">Morganella psychrotolerans</name>
    <dbReference type="NCBI Taxonomy" id="368603"/>
    <lineage>
        <taxon>Bacteria</taxon>
        <taxon>Pseudomonadati</taxon>
        <taxon>Pseudomonadota</taxon>
        <taxon>Gammaproteobacteria</taxon>
        <taxon>Enterobacterales</taxon>
        <taxon>Morganellaceae</taxon>
        <taxon>Morganella</taxon>
    </lineage>
</organism>
<evidence type="ECO:0000256" key="4">
    <source>
        <dbReference type="ARBA" id="ARBA00022692"/>
    </source>
</evidence>
<keyword evidence="3" id="KW-1003">Cell membrane</keyword>
<dbReference type="InterPro" id="IPR007353">
    <property type="entry name" value="DUF421"/>
</dbReference>
<protein>
    <recommendedName>
        <fullName evidence="12">DUF421 domain-containing protein</fullName>
    </recommendedName>
</protein>
<keyword evidence="5 7" id="KW-1133">Transmembrane helix</keyword>
<evidence type="ECO:0000313" key="10">
    <source>
        <dbReference type="EMBL" id="OBU06015.1"/>
    </source>
</evidence>
<evidence type="ECO:0000256" key="5">
    <source>
        <dbReference type="ARBA" id="ARBA00022989"/>
    </source>
</evidence>
<feature type="transmembrane region" description="Helical" evidence="7">
    <location>
        <begin position="59"/>
        <end position="79"/>
    </location>
</feature>
<feature type="transmembrane region" description="Helical" evidence="7">
    <location>
        <begin position="36"/>
        <end position="53"/>
    </location>
</feature>
<feature type="transmembrane region" description="Helical" evidence="7">
    <location>
        <begin position="6"/>
        <end position="24"/>
    </location>
</feature>
<dbReference type="GO" id="GO:0005886">
    <property type="term" value="C:plasma membrane"/>
    <property type="evidence" value="ECO:0007669"/>
    <property type="project" value="UniProtKB-SubCell"/>
</dbReference>
<evidence type="ECO:0000256" key="7">
    <source>
        <dbReference type="SAM" id="Phobius"/>
    </source>
</evidence>
<dbReference type="PANTHER" id="PTHR34582">
    <property type="entry name" value="UPF0702 TRANSMEMBRANE PROTEIN YCAP"/>
    <property type="match status" value="1"/>
</dbReference>
<comment type="caution">
    <text evidence="10">The sequence shown here is derived from an EMBL/GenBank/DDBJ whole genome shotgun (WGS) entry which is preliminary data.</text>
</comment>
<dbReference type="RefSeq" id="WP_067424351.1">
    <property type="nucleotide sequence ID" value="NZ_LZEX01000023.1"/>
</dbReference>
<feature type="domain" description="YetF C-terminal" evidence="8">
    <location>
        <begin position="82"/>
        <end position="201"/>
    </location>
</feature>
<dbReference type="InterPro" id="IPR023090">
    <property type="entry name" value="UPF0702_alpha/beta_dom_sf"/>
</dbReference>
<gene>
    <name evidence="10" type="ORF">AYY17_06740</name>
</gene>
<feature type="domain" description="YetF-like N-terminal transmembrane" evidence="9">
    <location>
        <begin position="4"/>
        <end position="79"/>
    </location>
</feature>
<name>A0A1B8HAA8_9GAMM</name>
<evidence type="ECO:0000256" key="2">
    <source>
        <dbReference type="ARBA" id="ARBA00006448"/>
    </source>
</evidence>
<proteinExistence type="inferred from homology"/>
<dbReference type="Gene3D" id="3.30.240.20">
    <property type="entry name" value="bsu07140 like domains"/>
    <property type="match status" value="2"/>
</dbReference>
<reference evidence="10 11" key="1">
    <citation type="submission" date="2016-06" db="EMBL/GenBank/DDBJ databases">
        <authorList>
            <person name="Kjaerup R.B."/>
            <person name="Dalgaard T.S."/>
            <person name="Juul-Madsen H.R."/>
        </authorList>
    </citation>
    <scope>NUCLEOTIDE SEQUENCE [LARGE SCALE GENOMIC DNA]</scope>
    <source>
        <strain evidence="10 11">GCSL-Mp3</strain>
    </source>
</reference>
<dbReference type="PANTHER" id="PTHR34582:SF6">
    <property type="entry name" value="UPF0702 TRANSMEMBRANE PROTEIN YCAP"/>
    <property type="match status" value="1"/>
</dbReference>
<evidence type="ECO:0008006" key="12">
    <source>
        <dbReference type="Google" id="ProtNLM"/>
    </source>
</evidence>
<comment type="similarity">
    <text evidence="2">Belongs to the UPF0702 family.</text>
</comment>
<evidence type="ECO:0000259" key="8">
    <source>
        <dbReference type="Pfam" id="PF04239"/>
    </source>
</evidence>
<evidence type="ECO:0000313" key="11">
    <source>
        <dbReference type="Proteomes" id="UP000092247"/>
    </source>
</evidence>
<accession>A0A1B8HAA8</accession>
<evidence type="ECO:0000256" key="1">
    <source>
        <dbReference type="ARBA" id="ARBA00004651"/>
    </source>
</evidence>
<sequence length="225" mass="25320">MTYYLFVIVKFIIGFVIVITHMNISGKTQLSQMTPVDFIGNFVLGGIIGGVIYSDSIPLTQYIILLLIGVSFISAVNWVSKHINFFRSVAIGNPIPIIKNGLFFMDNIHEKRNKIDILNTASRMHSQGIYSFSDVYYAQIEPDGQLTVICDKKQMPSVIIMKDGVPRKNELEQIGYDEAWLESGLKKLGVDNPEEVFLAEFYDGNINVVMKDGRMTGHHSEPLQP</sequence>
<dbReference type="Proteomes" id="UP000092247">
    <property type="component" value="Unassembled WGS sequence"/>
</dbReference>
<comment type="subcellular location">
    <subcellularLocation>
        <location evidence="1">Cell membrane</location>
        <topology evidence="1">Multi-pass membrane protein</topology>
    </subcellularLocation>
</comment>
<evidence type="ECO:0000259" key="9">
    <source>
        <dbReference type="Pfam" id="PF20730"/>
    </source>
</evidence>
<keyword evidence="4 7" id="KW-0812">Transmembrane</keyword>
<dbReference type="InterPro" id="IPR048454">
    <property type="entry name" value="YetF_N"/>
</dbReference>
<dbReference type="Pfam" id="PF20730">
    <property type="entry name" value="YetF_N"/>
    <property type="match status" value="1"/>
</dbReference>
<dbReference type="Pfam" id="PF04239">
    <property type="entry name" value="DUF421"/>
    <property type="match status" value="1"/>
</dbReference>
<keyword evidence="6 7" id="KW-0472">Membrane</keyword>
<dbReference type="AlphaFoldDB" id="A0A1B8HAA8"/>
<evidence type="ECO:0000256" key="3">
    <source>
        <dbReference type="ARBA" id="ARBA00022475"/>
    </source>
</evidence>